<evidence type="ECO:0000313" key="2">
    <source>
        <dbReference type="Proteomes" id="UP000625568"/>
    </source>
</evidence>
<reference evidence="1 2" key="1">
    <citation type="submission" date="2021-02" db="EMBL/GenBank/DDBJ databases">
        <title>FDA dAtabase for Regulatory Grade micrObial Sequences (FDA-ARGOS): Supporting development and validation of Infectious Disease Dx tests.</title>
        <authorList>
            <person name="Minogue T."/>
            <person name="Wolcott M."/>
            <person name="Wasieloski L."/>
            <person name="Aguilar W."/>
            <person name="Moore D."/>
            <person name="Jaissle J."/>
            <person name="Tallon L."/>
            <person name="Sadzewicz L."/>
            <person name="Zhao X."/>
            <person name="Boylan J."/>
            <person name="Ott S."/>
            <person name="Bowen H."/>
            <person name="Vavikolanu K."/>
            <person name="Mehta A."/>
            <person name="Aluvathingal J."/>
            <person name="Nadendla S."/>
            <person name="Yan Y."/>
            <person name="Sichtig H."/>
        </authorList>
    </citation>
    <scope>NUCLEOTIDE SEQUENCE [LARGE SCALE GENOMIC DNA]</scope>
    <source>
        <strain evidence="1 2">FDAARGOS_1272</strain>
    </source>
</reference>
<dbReference type="Proteomes" id="UP000625568">
    <property type="component" value="Chromosome 1"/>
</dbReference>
<name>A0A892I1Z9_9BURK</name>
<evidence type="ECO:0000313" key="1">
    <source>
        <dbReference type="EMBL" id="QRO77036.1"/>
    </source>
</evidence>
<dbReference type="GeneID" id="93127819"/>
<protein>
    <submittedName>
        <fullName evidence="1">Uncharacterized protein</fullName>
    </submittedName>
</protein>
<dbReference type="RefSeq" id="WP_045552433.1">
    <property type="nucleotide sequence ID" value="NZ_CP033840.1"/>
</dbReference>
<gene>
    <name evidence="1" type="ORF">I6K02_14255</name>
</gene>
<dbReference type="EMBL" id="CP069482">
    <property type="protein sequence ID" value="QRO77036.1"/>
    <property type="molecule type" value="Genomic_DNA"/>
</dbReference>
<dbReference type="AlphaFoldDB" id="A0A892I1Z9"/>
<proteinExistence type="predicted"/>
<organism evidence="1 2">
    <name type="scientific">Burkholderia dolosa</name>
    <dbReference type="NCBI Taxonomy" id="152500"/>
    <lineage>
        <taxon>Bacteria</taxon>
        <taxon>Pseudomonadati</taxon>
        <taxon>Pseudomonadota</taxon>
        <taxon>Betaproteobacteria</taxon>
        <taxon>Burkholderiales</taxon>
        <taxon>Burkholderiaceae</taxon>
        <taxon>Burkholderia</taxon>
        <taxon>Burkholderia cepacia complex</taxon>
    </lineage>
</organism>
<sequence length="145" mass="16600">MGHTIEEEFRYSDDDWFGFASGQERRDGNSLRDYLQRHAKVIPIEHVIVSLTIQLRASHPGSVPAPSLRIAHFDPGHSTDPARLYRTSYETGEHVDLKYTTVPFDAELFQTFSDFKIELTARGYYIEPIDIPAVYRGPDDLDDGR</sequence>
<accession>A0A892I1Z9</accession>
<keyword evidence="2" id="KW-1185">Reference proteome</keyword>